<dbReference type="GO" id="GO:0017000">
    <property type="term" value="P:antibiotic biosynthetic process"/>
    <property type="evidence" value="ECO:0007669"/>
    <property type="project" value="UniProtKB-ARBA"/>
</dbReference>
<dbReference type="Pfam" id="PF00975">
    <property type="entry name" value="Thioesterase"/>
    <property type="match status" value="1"/>
</dbReference>
<dbReference type="GO" id="GO:0031957">
    <property type="term" value="F:very long-chain fatty acid-CoA ligase activity"/>
    <property type="evidence" value="ECO:0007669"/>
    <property type="project" value="TreeGrafter"/>
</dbReference>
<dbReference type="GO" id="GO:0044550">
    <property type="term" value="P:secondary metabolite biosynthetic process"/>
    <property type="evidence" value="ECO:0007669"/>
    <property type="project" value="UniProtKB-ARBA"/>
</dbReference>
<dbReference type="InterPro" id="IPR001031">
    <property type="entry name" value="Thioesterase"/>
</dbReference>
<dbReference type="Pfam" id="PF00550">
    <property type="entry name" value="PP-binding"/>
    <property type="match status" value="1"/>
</dbReference>
<dbReference type="PROSITE" id="PS50075">
    <property type="entry name" value="CARRIER"/>
    <property type="match status" value="1"/>
</dbReference>
<dbReference type="SUPFAM" id="SSF56801">
    <property type="entry name" value="Acetyl-CoA synthetase-like"/>
    <property type="match status" value="1"/>
</dbReference>
<dbReference type="EMBL" id="JAPZBQ010000005">
    <property type="protein sequence ID" value="KAJ5329770.1"/>
    <property type="molecule type" value="Genomic_DNA"/>
</dbReference>
<dbReference type="InterPro" id="IPR009081">
    <property type="entry name" value="PP-bd_ACP"/>
</dbReference>
<reference evidence="2" key="2">
    <citation type="journal article" date="2023" name="IMA Fungus">
        <title>Comparative genomic study of the Penicillium genus elucidates a diverse pangenome and 15 lateral gene transfer events.</title>
        <authorList>
            <person name="Petersen C."/>
            <person name="Sorensen T."/>
            <person name="Nielsen M.R."/>
            <person name="Sondergaard T.E."/>
            <person name="Sorensen J.L."/>
            <person name="Fitzpatrick D.A."/>
            <person name="Frisvad J.C."/>
            <person name="Nielsen K.L."/>
        </authorList>
    </citation>
    <scope>NUCLEOTIDE SEQUENCE</scope>
    <source>
        <strain evidence="2">IBT 35673</strain>
    </source>
</reference>
<evidence type="ECO:0000313" key="2">
    <source>
        <dbReference type="EMBL" id="KAJ5329770.1"/>
    </source>
</evidence>
<dbReference type="SUPFAM" id="SSF53474">
    <property type="entry name" value="alpha/beta-Hydrolases"/>
    <property type="match status" value="1"/>
</dbReference>
<dbReference type="InterPro" id="IPR036736">
    <property type="entry name" value="ACP-like_sf"/>
</dbReference>
<dbReference type="InterPro" id="IPR000873">
    <property type="entry name" value="AMP-dep_synth/lig_dom"/>
</dbReference>
<proteinExistence type="predicted"/>
<name>A0A9W9QAC2_PENBR</name>
<accession>A0A9W9QAC2</accession>
<evidence type="ECO:0000259" key="1">
    <source>
        <dbReference type="PROSITE" id="PS50075"/>
    </source>
</evidence>
<dbReference type="Proteomes" id="UP001147695">
    <property type="component" value="Unassembled WGS sequence"/>
</dbReference>
<organism evidence="2 3">
    <name type="scientific">Penicillium brevicompactum</name>
    <dbReference type="NCBI Taxonomy" id="5074"/>
    <lineage>
        <taxon>Eukaryota</taxon>
        <taxon>Fungi</taxon>
        <taxon>Dikarya</taxon>
        <taxon>Ascomycota</taxon>
        <taxon>Pezizomycotina</taxon>
        <taxon>Eurotiomycetes</taxon>
        <taxon>Eurotiomycetidae</taxon>
        <taxon>Eurotiales</taxon>
        <taxon>Aspergillaceae</taxon>
        <taxon>Penicillium</taxon>
    </lineage>
</organism>
<dbReference type="Pfam" id="PF00501">
    <property type="entry name" value="AMP-binding"/>
    <property type="match status" value="1"/>
</dbReference>
<dbReference type="PANTHER" id="PTHR24096">
    <property type="entry name" value="LONG-CHAIN-FATTY-ACID--COA LIGASE"/>
    <property type="match status" value="1"/>
</dbReference>
<dbReference type="InterPro" id="IPR029058">
    <property type="entry name" value="AB_hydrolase_fold"/>
</dbReference>
<protein>
    <submittedName>
        <fullName evidence="2">Thioesterase domain protein</fullName>
    </submittedName>
</protein>
<dbReference type="GO" id="GO:0006633">
    <property type="term" value="P:fatty acid biosynthetic process"/>
    <property type="evidence" value="ECO:0007669"/>
    <property type="project" value="TreeGrafter"/>
</dbReference>
<dbReference type="InterPro" id="IPR045851">
    <property type="entry name" value="AMP-bd_C_sf"/>
</dbReference>
<dbReference type="Gene3D" id="3.40.50.12780">
    <property type="entry name" value="N-terminal domain of ligase-like"/>
    <property type="match status" value="1"/>
</dbReference>
<sequence>MTRESFPDILSHAARIHSNRGIIAYPNGNVHDVPKRVSYEELHKLALGNGSLLRNLKGCYQGSIILLHFDNHLDNIIWMWSVLYAGCLPAMSTTLPRDSDACKRHLDHLNSLFENPLLLTKASIRPEFPQETSITILNVEDLKSHEQDLDKDSSCHPGSKISDNVLLMLTSGSTNLPKAVCLTHRQIMASLRGKCAMLPVESDRSFLNWIRLDHVGSLIEIHLHSLFTGTDQVHVQSTDVISDPSVFLRLIERHQVVRTFAPNFFLSELGKLLDSVAESSTRYDLSSLRYIVSGGEANVVQTCSRVSKLLEKYGTPPNVIIPGFGMTETCAGSIYSLSFPSHDIEQKYEFSSVGFCAPGIEMRVTASDDGLLAGPGEIGNLNVKGPIVFSSYHNNDLATKEAFSSDGWFKTGDTAFMDKSGSLVLVGRTKDIVSINGIKYQPQEVETILENTGIAGVTPGSLTCFAQRAPGAPTERLCVVYVPRYNPNDLKALYDTMNAIVQTVLVVTTSRPTVLPVQSIERTTLGKLPRSTIRSALENGQYHNEQVAHDDMVKKYQRLIYSTPNSDLERAILEEVTDTLDLPRGSIGVESNLFEIGLASITLIKLQRRLKTRLGLDKEITIADIMAHPTVHSLAKATQQPQIYVPVVPLQMRGEKTPLWLIHPAAGEAMVFLNLAKLITDRPVYSFRARGFFPDEPYFSSLEECIEIYCSALRKQQPKGPYAIAGYSYGGMLAFEIGKALERDGEQVQFLASVNRPPYVHPRLRAVQWSDCLLNLTYFIEVISEDVFRALLKELAGLPKEDVLARVLHSADSSRLFELALDGEKLKGWADVTLSLQNIARQYEPTGSVGHMDVFFCDPLEMVGATKEEWLKRLGQWQDFSREETKFYGLEGKHHNVFSRKHVQGLHKSLIEAMATRGV</sequence>
<gene>
    <name evidence="2" type="ORF">N7452_010160</name>
</gene>
<dbReference type="Gene3D" id="1.10.1200.10">
    <property type="entry name" value="ACP-like"/>
    <property type="match status" value="1"/>
</dbReference>
<dbReference type="SUPFAM" id="SSF47336">
    <property type="entry name" value="ACP-like"/>
    <property type="match status" value="1"/>
</dbReference>
<dbReference type="Gene3D" id="3.30.300.30">
    <property type="match status" value="1"/>
</dbReference>
<comment type="caution">
    <text evidence="2">The sequence shown here is derived from an EMBL/GenBank/DDBJ whole genome shotgun (WGS) entry which is preliminary data.</text>
</comment>
<dbReference type="AlphaFoldDB" id="A0A9W9QAC2"/>
<dbReference type="InterPro" id="IPR042099">
    <property type="entry name" value="ANL_N_sf"/>
</dbReference>
<dbReference type="Gene3D" id="3.40.50.1820">
    <property type="entry name" value="alpha/beta hydrolase"/>
    <property type="match status" value="1"/>
</dbReference>
<dbReference type="PANTHER" id="PTHR24096:SF267">
    <property type="entry name" value="MALONATE--COA LIGASE ACSF3, MITOCHONDRIAL"/>
    <property type="match status" value="1"/>
</dbReference>
<feature type="domain" description="Carrier" evidence="1">
    <location>
        <begin position="563"/>
        <end position="642"/>
    </location>
</feature>
<evidence type="ECO:0000313" key="3">
    <source>
        <dbReference type="Proteomes" id="UP001147695"/>
    </source>
</evidence>
<reference evidence="2" key="1">
    <citation type="submission" date="2022-12" db="EMBL/GenBank/DDBJ databases">
        <authorList>
            <person name="Petersen C."/>
        </authorList>
    </citation>
    <scope>NUCLEOTIDE SEQUENCE</scope>
    <source>
        <strain evidence="2">IBT 35673</strain>
    </source>
</reference>